<dbReference type="KEGG" id="hprf:HLPR_05680"/>
<proteinExistence type="predicted"/>
<gene>
    <name evidence="1" type="ORF">HLPR_05680</name>
</gene>
<keyword evidence="2" id="KW-1185">Reference proteome</keyword>
<evidence type="ECO:0000313" key="2">
    <source>
        <dbReference type="Proteomes" id="UP001321786"/>
    </source>
</evidence>
<reference evidence="1 2" key="1">
    <citation type="submission" date="2023-08" db="EMBL/GenBank/DDBJ databases">
        <title>Helicovermis profunda gen. nov., sp. nov., a novel mesophilic, fermentative bacterium within the Bacillota from a deep-sea hydrothermal vent chimney.</title>
        <authorList>
            <person name="Miyazaki U."/>
            <person name="Mizutani D."/>
            <person name="Hashimoto Y."/>
            <person name="Tame A."/>
            <person name="Sawayama S."/>
            <person name="Miyazaki J."/>
            <person name="Takai K."/>
            <person name="Nakagawa S."/>
        </authorList>
    </citation>
    <scope>NUCLEOTIDE SEQUENCE [LARGE SCALE GENOMIC DNA]</scope>
    <source>
        <strain evidence="1 2">S502</strain>
    </source>
</reference>
<evidence type="ECO:0000313" key="1">
    <source>
        <dbReference type="EMBL" id="BEP28237.1"/>
    </source>
</evidence>
<organism evidence="1 2">
    <name type="scientific">Helicovermis profundi</name>
    <dbReference type="NCBI Taxonomy" id="3065157"/>
    <lineage>
        <taxon>Bacteria</taxon>
        <taxon>Bacillati</taxon>
        <taxon>Bacillota</taxon>
        <taxon>Clostridia</taxon>
        <taxon>Helicovermis</taxon>
    </lineage>
</organism>
<dbReference type="AlphaFoldDB" id="A0AAU9E6G6"/>
<name>A0AAU9E6G6_9FIRM</name>
<evidence type="ECO:0008006" key="3">
    <source>
        <dbReference type="Google" id="ProtNLM"/>
    </source>
</evidence>
<dbReference type="Proteomes" id="UP001321786">
    <property type="component" value="Chromosome"/>
</dbReference>
<protein>
    <recommendedName>
        <fullName evidence="3">Transposase</fullName>
    </recommendedName>
</protein>
<dbReference type="EMBL" id="AP028654">
    <property type="protein sequence ID" value="BEP28237.1"/>
    <property type="molecule type" value="Genomic_DNA"/>
</dbReference>
<sequence>MIEYYKFKYNKTIKPINHRIKVFIPKDILCPRCGATHDYLYTNNGNYVTNSLTLLYPHCNHTLEKVKSRKSFFVHK</sequence>
<accession>A0AAU9E6G6</accession>